<dbReference type="SMART" id="SM01007">
    <property type="entry name" value="Aldolase_II"/>
    <property type="match status" value="1"/>
</dbReference>
<dbReference type="AlphaFoldDB" id="B6BTG3"/>
<dbReference type="Pfam" id="PF00596">
    <property type="entry name" value="Aldolase_II"/>
    <property type="match status" value="1"/>
</dbReference>
<keyword evidence="1" id="KW-0479">Metal-binding</keyword>
<sequence length="204" mass="23112">MIKDIIAILQESYKKNWITPRDGNVSFKCSGCNEFIITPSGLRKQDLKESDFVKVDILDSGWKQKDNFNLKPSGEIEMHYEILKSVDKDVCVIHLHPTFTISAMYAGIELSELAKSFPELSRYTNVAYNTKNVAPLSSDLAYECCSKLLFDKNLSKFKKNIIGIPYHGVVSIGSNVYEAFEHIERLEHIAQIVMSSTKSPKILN</sequence>
<feature type="domain" description="Class II aldolase/adducin N-terminal" evidence="3">
    <location>
        <begin position="3"/>
        <end position="194"/>
    </location>
</feature>
<dbReference type="InterPro" id="IPR036409">
    <property type="entry name" value="Aldolase_II/adducin_N_sf"/>
</dbReference>
<gene>
    <name evidence="4" type="ORF">KB13_1030</name>
</gene>
<evidence type="ECO:0000259" key="3">
    <source>
        <dbReference type="SMART" id="SM01007"/>
    </source>
</evidence>
<dbReference type="InterPro" id="IPR050197">
    <property type="entry name" value="Aldolase_class_II_sugar_metab"/>
</dbReference>
<reference evidence="5" key="1">
    <citation type="journal article" date="2012" name="Stand. Genomic Sci.">
        <title>Genome sequence of strain HIMB624, a cultured representative from the OM43 clade of marine Betaproteobacteria.</title>
        <authorList>
            <person name="Huggett M.J."/>
            <person name="Hayakawa D.H."/>
            <person name="Rappe M.S."/>
        </authorList>
    </citation>
    <scope>NUCLEOTIDE SEQUENCE [LARGE SCALE GENOMIC DNA]</scope>
    <source>
        <strain evidence="5">KB13</strain>
    </source>
</reference>
<dbReference type="HOGENOM" id="CLU_006033_3_1_4"/>
<dbReference type="eggNOG" id="COG0235">
    <property type="taxonomic scope" value="Bacteria"/>
</dbReference>
<dbReference type="PANTHER" id="PTHR22789">
    <property type="entry name" value="FUCULOSE PHOSPHATE ALDOLASE"/>
    <property type="match status" value="1"/>
</dbReference>
<dbReference type="GO" id="GO:0016832">
    <property type="term" value="F:aldehyde-lyase activity"/>
    <property type="evidence" value="ECO:0007669"/>
    <property type="project" value="TreeGrafter"/>
</dbReference>
<dbReference type="Proteomes" id="UP000004188">
    <property type="component" value="Unassembled WGS sequence"/>
</dbReference>
<evidence type="ECO:0000256" key="2">
    <source>
        <dbReference type="ARBA" id="ARBA00023239"/>
    </source>
</evidence>
<evidence type="ECO:0000313" key="4">
    <source>
        <dbReference type="EMBL" id="EDZ64898.1"/>
    </source>
</evidence>
<evidence type="ECO:0000313" key="5">
    <source>
        <dbReference type="Proteomes" id="UP000004188"/>
    </source>
</evidence>
<dbReference type="GO" id="GO:0046872">
    <property type="term" value="F:metal ion binding"/>
    <property type="evidence" value="ECO:0007669"/>
    <property type="project" value="UniProtKB-KW"/>
</dbReference>
<protein>
    <submittedName>
        <fullName evidence="4">Class II Aldolase and Adducin N-terminal domain, putative</fullName>
    </submittedName>
</protein>
<keyword evidence="5" id="KW-1185">Reference proteome</keyword>
<name>B6BTG3_9PROT</name>
<dbReference type="InterPro" id="IPR001303">
    <property type="entry name" value="Aldolase_II/adducin_N"/>
</dbReference>
<dbReference type="GO" id="GO:0019323">
    <property type="term" value="P:pentose catabolic process"/>
    <property type="evidence" value="ECO:0007669"/>
    <property type="project" value="TreeGrafter"/>
</dbReference>
<dbReference type="GO" id="GO:0005829">
    <property type="term" value="C:cytosol"/>
    <property type="evidence" value="ECO:0007669"/>
    <property type="project" value="TreeGrafter"/>
</dbReference>
<dbReference type="Gene3D" id="3.40.225.10">
    <property type="entry name" value="Class II aldolase/adducin N-terminal domain"/>
    <property type="match status" value="1"/>
</dbReference>
<dbReference type="SUPFAM" id="SSF53639">
    <property type="entry name" value="AraD/HMP-PK domain-like"/>
    <property type="match status" value="1"/>
</dbReference>
<keyword evidence="2" id="KW-0456">Lyase</keyword>
<dbReference type="STRING" id="314607.KB13_1030"/>
<accession>B6BTG3</accession>
<organism evidence="4 5">
    <name type="scientific">beta proteobacterium KB13</name>
    <dbReference type="NCBI Taxonomy" id="314607"/>
    <lineage>
        <taxon>Bacteria</taxon>
        <taxon>Pseudomonadati</taxon>
        <taxon>Pseudomonadota</taxon>
        <taxon>Betaproteobacteria</taxon>
        <taxon>Nitrosomonadales</taxon>
        <taxon>OM43 clade</taxon>
    </lineage>
</organism>
<proteinExistence type="predicted"/>
<dbReference type="PANTHER" id="PTHR22789:SF0">
    <property type="entry name" value="3-OXO-TETRONATE 4-PHOSPHATE DECARBOXYLASE-RELATED"/>
    <property type="match status" value="1"/>
</dbReference>
<evidence type="ECO:0000256" key="1">
    <source>
        <dbReference type="ARBA" id="ARBA00022723"/>
    </source>
</evidence>
<dbReference type="EMBL" id="DS995299">
    <property type="protein sequence ID" value="EDZ64898.1"/>
    <property type="molecule type" value="Genomic_DNA"/>
</dbReference>